<dbReference type="PANTHER" id="PTHR46975:SF2">
    <property type="entry name" value="PROTEIN SWEETIE"/>
    <property type="match status" value="1"/>
</dbReference>
<evidence type="ECO:0000313" key="1">
    <source>
        <dbReference type="EMBL" id="KAH9326227.1"/>
    </source>
</evidence>
<feature type="non-terminal residue" evidence="1">
    <location>
        <position position="1247"/>
    </location>
</feature>
<reference evidence="1 2" key="1">
    <citation type="journal article" date="2021" name="Nat. Plants">
        <title>The Taxus genome provides insights into paclitaxel biosynthesis.</title>
        <authorList>
            <person name="Xiong X."/>
            <person name="Gou J."/>
            <person name="Liao Q."/>
            <person name="Li Y."/>
            <person name="Zhou Q."/>
            <person name="Bi G."/>
            <person name="Li C."/>
            <person name="Du R."/>
            <person name="Wang X."/>
            <person name="Sun T."/>
            <person name="Guo L."/>
            <person name="Liang H."/>
            <person name="Lu P."/>
            <person name="Wu Y."/>
            <person name="Zhang Z."/>
            <person name="Ro D.K."/>
            <person name="Shang Y."/>
            <person name="Huang S."/>
            <person name="Yan J."/>
        </authorList>
    </citation>
    <scope>NUCLEOTIDE SEQUENCE [LARGE SCALE GENOMIC DNA]</scope>
    <source>
        <strain evidence="1">Ta-2019</strain>
    </source>
</reference>
<sequence length="1247" mass="137200">GSVVKLQLLDTVEQSFKSGKKQAWHIGNITNICVGLLAALKASLVSRTMKSEAEVLQRLQSIFQGILAEEGICISQRRAAAEGLGLLARVGNEIFAARLTRSLIADATGVTDSHYKESIALSLGCIHRSAGGMALSVLIPITLRSLCMMVKDPKDLVRIWSLHGLCLTTEAGGLSCVPHVQTILSLTMDVLLYEEHPGIELRQNIGRLVNAIVAVLGPELSPGSSFFLTLQDILSSCKSTVINAFVAQLLSELVENVSEQNVMNCVVMIDEHIEEDLFSMLDMETDSMIAKIVRATIDRLLDAACPSCPLRWLQICRNVVLATSAKKGSNNGYLESETGHNNDFFGEDDEGMIVSSKKTEGSESIPSHLNKVDKPGQLPRYRTRVFAAECLSQLPNAVGTEPTHFDLLQARKEKMMHSLQTSGGDWLVLHLAELVALAYQISTGTFEKMRPLGVTLLSTIVDKFEKTEDPELPGHFLMEQYQAQLVSAVRTALDASAGPVLLDAGLQLATKILTSSIASGDRVVLERMFSMISRPLGDLEGISYPSFAEWVSCKVKIRLLAAHAAVKTYAYYCMKNGLNNTEYLSLVPLLLKNSTFLGCFWIGLLRDHLFLHTHILSKREYKPFLDGIQSAAIASVVHPYLTEVWPVILQAATLDATPEKFEHDISPVTHSSHIMVKLDTRDFYLLWGLAILILFEGRQEEKHEKLKQFSSSCTYSVNGKLAGEIPTHVSSQLVALYALQCLSNQGFYNQEMLSCKLCLELLQILMYPGYMDSPQTLTLLLSILEQVIKFSPDDYFMDESFFLTIAELCMRCIHKLFGSDNSVFPSYGDLIASSLQIAEILVCRLTSERRAQVTPILFYASYRHVLLASMGPSIPTVIAFMGNIAAILTTKCADKSCVDENSMDQIEILLGSLVQTIAQDCEQNFGKLHRQETSETYEDLSEKLTLLLGIMMTLARSVLGDEHTINENIWSSVHKSSINCLHKILVDSNVQVQLAGLHALRTILQIAAVESPKNNSLKLALVVMGELATDVFSLIQNSTQKFMTNEVAAVVGESLKLFLLLHALIEANECQQDVLNLLLQAIVMSSLVDTKENSQACAGLRSVAMKLVSHLANVPSSATQFRAVLIGMPDEMRQKLQDIIRASVAQDTTSVLAATLPVPLPAPKLAVQSAAAKADISSRSDSILFNSHMTKSDESLENVEDDDWDNFQSFPVSNTVISEDTNGHEIITEDLSKQGTDLRVLDWIKPS</sequence>
<evidence type="ECO:0008006" key="3">
    <source>
        <dbReference type="Google" id="ProtNLM"/>
    </source>
</evidence>
<dbReference type="EMBL" id="JAHRHJ020000002">
    <property type="protein sequence ID" value="KAH9326227.1"/>
    <property type="molecule type" value="Genomic_DNA"/>
</dbReference>
<accession>A0AA38LLW8</accession>
<dbReference type="InterPro" id="IPR016024">
    <property type="entry name" value="ARM-type_fold"/>
</dbReference>
<dbReference type="OMA" id="WHIGNIT"/>
<dbReference type="GO" id="GO:0005975">
    <property type="term" value="P:carbohydrate metabolic process"/>
    <property type="evidence" value="ECO:0007669"/>
    <property type="project" value="InterPro"/>
</dbReference>
<dbReference type="PANTHER" id="PTHR46975">
    <property type="entry name" value="PROTEIN SWEETIE"/>
    <property type="match status" value="1"/>
</dbReference>
<dbReference type="Pfam" id="PF20210">
    <property type="entry name" value="Laa1_Sip1_HTR5"/>
    <property type="match status" value="1"/>
</dbReference>
<organism evidence="1 2">
    <name type="scientific">Taxus chinensis</name>
    <name type="common">Chinese yew</name>
    <name type="synonym">Taxus wallichiana var. chinensis</name>
    <dbReference type="NCBI Taxonomy" id="29808"/>
    <lineage>
        <taxon>Eukaryota</taxon>
        <taxon>Viridiplantae</taxon>
        <taxon>Streptophyta</taxon>
        <taxon>Embryophyta</taxon>
        <taxon>Tracheophyta</taxon>
        <taxon>Spermatophyta</taxon>
        <taxon>Pinopsida</taxon>
        <taxon>Pinidae</taxon>
        <taxon>Conifers II</taxon>
        <taxon>Cupressales</taxon>
        <taxon>Taxaceae</taxon>
        <taxon>Taxus</taxon>
    </lineage>
</organism>
<keyword evidence="2" id="KW-1185">Reference proteome</keyword>
<dbReference type="InterPro" id="IPR044218">
    <property type="entry name" value="SWEETIE"/>
</dbReference>
<gene>
    <name evidence="1" type="ORF">KI387_006405</name>
</gene>
<comment type="caution">
    <text evidence="1">The sequence shown here is derived from an EMBL/GenBank/DDBJ whole genome shotgun (WGS) entry which is preliminary data.</text>
</comment>
<dbReference type="AlphaFoldDB" id="A0AA38LLW8"/>
<evidence type="ECO:0000313" key="2">
    <source>
        <dbReference type="Proteomes" id="UP000824469"/>
    </source>
</evidence>
<dbReference type="Proteomes" id="UP000824469">
    <property type="component" value="Unassembled WGS sequence"/>
</dbReference>
<dbReference type="InterPro" id="IPR046837">
    <property type="entry name" value="Laa1/Sip1/HEATR5-like_HEAT"/>
</dbReference>
<proteinExistence type="predicted"/>
<name>A0AA38LLW8_TAXCH</name>
<dbReference type="SUPFAM" id="SSF48371">
    <property type="entry name" value="ARM repeat"/>
    <property type="match status" value="2"/>
</dbReference>
<protein>
    <recommendedName>
        <fullName evidence="3">HEAT repeat-containing protein</fullName>
    </recommendedName>
</protein>